<proteinExistence type="predicted"/>
<dbReference type="InterPro" id="IPR011990">
    <property type="entry name" value="TPR-like_helical_dom_sf"/>
</dbReference>
<reference evidence="2 3" key="1">
    <citation type="submission" date="2020-03" db="EMBL/GenBank/DDBJ databases">
        <title>Genomic Encyclopedia of Type Strains, Phase IV (KMG-IV): sequencing the most valuable type-strain genomes for metagenomic binning, comparative biology and taxonomic classification.</title>
        <authorList>
            <person name="Goeker M."/>
        </authorList>
    </citation>
    <scope>NUCLEOTIDE SEQUENCE [LARGE SCALE GENOMIC DNA]</scope>
    <source>
        <strain evidence="2 3">DSM 7225</strain>
    </source>
</reference>
<comment type="caution">
    <text evidence="2">The sequence shown here is derived from an EMBL/GenBank/DDBJ whole genome shotgun (WGS) entry which is preliminary data.</text>
</comment>
<dbReference type="EMBL" id="JAATJB010000015">
    <property type="protein sequence ID" value="NJB99393.1"/>
    <property type="molecule type" value="Genomic_DNA"/>
</dbReference>
<feature type="signal peptide" evidence="1">
    <location>
        <begin position="1"/>
        <end position="27"/>
    </location>
</feature>
<evidence type="ECO:0000313" key="3">
    <source>
        <dbReference type="Proteomes" id="UP000531251"/>
    </source>
</evidence>
<organism evidence="2 3">
    <name type="scientific">Sphingomonas trueperi</name>
    <dbReference type="NCBI Taxonomy" id="53317"/>
    <lineage>
        <taxon>Bacteria</taxon>
        <taxon>Pseudomonadati</taxon>
        <taxon>Pseudomonadota</taxon>
        <taxon>Alphaproteobacteria</taxon>
        <taxon>Sphingomonadales</taxon>
        <taxon>Sphingomonadaceae</taxon>
        <taxon>Sphingomonas</taxon>
    </lineage>
</organism>
<keyword evidence="3" id="KW-1185">Reference proteome</keyword>
<protein>
    <submittedName>
        <fullName evidence="2">Tetratricopeptide (TPR) repeat protein</fullName>
    </submittedName>
</protein>
<sequence length="428" mass="45866">MKVVSKLALTAMLALGSTALVSTPALAQKDKKGAAAKEDPNALKVGDAFRKAAQPAMDAVQAKNWAAAAPALDALDQVAQNDDEKYYAAYLRTRVQIGQNDMAGLTKTLPILIASPRTPANELPIYKRQYYTIVGNQALNEKKYPEAIDNLTKAREAGNNDFDISIALANAYAATGKPNESVAEVDRAIQAVKATGQKPPVAWYQFAIPRVYATGNRAATAEWMKKMIADYPTKQNWRWGVLVMRGSADQSGGRLTSAQRIDLYRLLRTTKVLADQNDYLDYAESVNAVGLPWEAVAVIDEGRAAGKLPAGNAEITRVYTSAQTKSKSEGSLTPLIKQSQAAANGKMAAQTGDAFLASGDYAKAVELYDMALQKGGVATDDVNLHRGIALYNLGRKDEARTGFGQVKAAPAVDLAALWMVALDLPALS</sequence>
<dbReference type="Gene3D" id="1.25.40.10">
    <property type="entry name" value="Tetratricopeptide repeat domain"/>
    <property type="match status" value="2"/>
</dbReference>
<evidence type="ECO:0000313" key="2">
    <source>
        <dbReference type="EMBL" id="NJB99393.1"/>
    </source>
</evidence>
<dbReference type="RefSeq" id="WP_125978131.1">
    <property type="nucleotide sequence ID" value="NZ_BAAADY010000020.1"/>
</dbReference>
<feature type="chain" id="PRO_5031289429" evidence="1">
    <location>
        <begin position="28"/>
        <end position="428"/>
    </location>
</feature>
<accession>A0A7X6BE81</accession>
<dbReference type="AlphaFoldDB" id="A0A7X6BE81"/>
<dbReference type="Proteomes" id="UP000531251">
    <property type="component" value="Unassembled WGS sequence"/>
</dbReference>
<dbReference type="Pfam" id="PF13432">
    <property type="entry name" value="TPR_16"/>
    <property type="match status" value="1"/>
</dbReference>
<name>A0A7X6BE81_9SPHN</name>
<keyword evidence="1" id="KW-0732">Signal</keyword>
<evidence type="ECO:0000256" key="1">
    <source>
        <dbReference type="SAM" id="SignalP"/>
    </source>
</evidence>
<dbReference type="SUPFAM" id="SSF48452">
    <property type="entry name" value="TPR-like"/>
    <property type="match status" value="1"/>
</dbReference>
<gene>
    <name evidence="2" type="ORF">GGR89_003734</name>
</gene>